<dbReference type="GO" id="GO:0007214">
    <property type="term" value="P:gamma-aminobutyric acid signaling pathway"/>
    <property type="evidence" value="ECO:0007669"/>
    <property type="project" value="TreeGrafter"/>
</dbReference>
<feature type="transmembrane region" description="Helical" evidence="5">
    <location>
        <begin position="24"/>
        <end position="46"/>
    </location>
</feature>
<dbReference type="AlphaFoldDB" id="A0AAD9N0C7"/>
<organism evidence="6 7">
    <name type="scientific">Paralvinella palmiformis</name>
    <dbReference type="NCBI Taxonomy" id="53620"/>
    <lineage>
        <taxon>Eukaryota</taxon>
        <taxon>Metazoa</taxon>
        <taxon>Spiralia</taxon>
        <taxon>Lophotrochozoa</taxon>
        <taxon>Annelida</taxon>
        <taxon>Polychaeta</taxon>
        <taxon>Sedentaria</taxon>
        <taxon>Canalipalpata</taxon>
        <taxon>Terebellida</taxon>
        <taxon>Terebelliformia</taxon>
        <taxon>Alvinellidae</taxon>
        <taxon>Paralvinella</taxon>
    </lineage>
</organism>
<dbReference type="GO" id="GO:0038039">
    <property type="term" value="C:G protein-coupled receptor heterodimeric complex"/>
    <property type="evidence" value="ECO:0007669"/>
    <property type="project" value="TreeGrafter"/>
</dbReference>
<protein>
    <submittedName>
        <fullName evidence="6">Uncharacterized protein</fullName>
    </submittedName>
</protein>
<keyword evidence="5" id="KW-0472">Membrane</keyword>
<proteinExistence type="predicted"/>
<dbReference type="Gene3D" id="3.40.50.2300">
    <property type="match status" value="1"/>
</dbReference>
<accession>A0AAD9N0C7</accession>
<keyword evidence="1" id="KW-0297">G-protein coupled receptor</keyword>
<dbReference type="PANTHER" id="PTHR10519">
    <property type="entry name" value="GABA-B RECEPTOR"/>
    <property type="match status" value="1"/>
</dbReference>
<comment type="caution">
    <text evidence="6">The sequence shown here is derived from an EMBL/GenBank/DDBJ whole genome shotgun (WGS) entry which is preliminary data.</text>
</comment>
<evidence type="ECO:0000256" key="1">
    <source>
        <dbReference type="ARBA" id="ARBA00023040"/>
    </source>
</evidence>
<evidence type="ECO:0000313" key="6">
    <source>
        <dbReference type="EMBL" id="KAK2150803.1"/>
    </source>
</evidence>
<evidence type="ECO:0000256" key="2">
    <source>
        <dbReference type="ARBA" id="ARBA00023170"/>
    </source>
</evidence>
<dbReference type="InterPro" id="IPR002455">
    <property type="entry name" value="GPCR3_GABA-B"/>
</dbReference>
<evidence type="ECO:0000256" key="3">
    <source>
        <dbReference type="ARBA" id="ARBA00023180"/>
    </source>
</evidence>
<dbReference type="SUPFAM" id="SSF53822">
    <property type="entry name" value="Periplasmic binding protein-like I"/>
    <property type="match status" value="1"/>
</dbReference>
<keyword evidence="2" id="KW-0675">Receptor</keyword>
<dbReference type="InterPro" id="IPR028082">
    <property type="entry name" value="Peripla_BP_I"/>
</dbReference>
<keyword evidence="5" id="KW-0812">Transmembrane</keyword>
<dbReference type="EMBL" id="JAODUP010000387">
    <property type="protein sequence ID" value="KAK2150803.1"/>
    <property type="molecule type" value="Genomic_DNA"/>
</dbReference>
<reference evidence="6" key="1">
    <citation type="journal article" date="2023" name="Mol. Biol. Evol.">
        <title>Third-Generation Sequencing Reveals the Adaptive Role of the Epigenome in Three Deep-Sea Polychaetes.</title>
        <authorList>
            <person name="Perez M."/>
            <person name="Aroh O."/>
            <person name="Sun Y."/>
            <person name="Lan Y."/>
            <person name="Juniper S.K."/>
            <person name="Young C.R."/>
            <person name="Angers B."/>
            <person name="Qian P.Y."/>
        </authorList>
    </citation>
    <scope>NUCLEOTIDE SEQUENCE</scope>
    <source>
        <strain evidence="6">P08H-3</strain>
    </source>
</reference>
<keyword evidence="5" id="KW-1133">Transmembrane helix</keyword>
<name>A0AAD9N0C7_9ANNE</name>
<evidence type="ECO:0000256" key="5">
    <source>
        <dbReference type="SAM" id="Phobius"/>
    </source>
</evidence>
<dbReference type="GO" id="GO:0004965">
    <property type="term" value="F:G protein-coupled GABA receptor activity"/>
    <property type="evidence" value="ECO:0007669"/>
    <property type="project" value="InterPro"/>
</dbReference>
<gene>
    <name evidence="6" type="ORF">LSH36_387g00033</name>
</gene>
<sequence length="154" mass="16937">MMETVLWLTAQGLGQLGHWKRCDATLLAVIMVVLLSACNCQLNSWYSSNSRYRDRKNVVKPIARGKDKVLYIGGIFPMTGGWAGGKGCRPAVDMALEDVNANENILPGYRLEMFANDSMLAHHVQQQGRARVADRQSSEDGHRCIDCVAGVVDG</sequence>
<keyword evidence="4" id="KW-0807">Transducer</keyword>
<evidence type="ECO:0000313" key="7">
    <source>
        <dbReference type="Proteomes" id="UP001208570"/>
    </source>
</evidence>
<keyword evidence="7" id="KW-1185">Reference proteome</keyword>
<keyword evidence="3" id="KW-0325">Glycoprotein</keyword>
<evidence type="ECO:0000256" key="4">
    <source>
        <dbReference type="ARBA" id="ARBA00023224"/>
    </source>
</evidence>
<dbReference type="PANTHER" id="PTHR10519:SF77">
    <property type="entry name" value="GAMMA-AMINOBUTYRIC ACID TYPE B RECEPTOR SUBUNIT 1"/>
    <property type="match status" value="1"/>
</dbReference>
<dbReference type="Proteomes" id="UP001208570">
    <property type="component" value="Unassembled WGS sequence"/>
</dbReference>